<accession>A0ABW5NG94</accession>
<gene>
    <name evidence="1" type="ORF">ACFSQ3_00685</name>
</gene>
<reference evidence="2" key="1">
    <citation type="journal article" date="2019" name="Int. J. Syst. Evol. Microbiol.">
        <title>The Global Catalogue of Microorganisms (GCM) 10K type strain sequencing project: providing services to taxonomists for standard genome sequencing and annotation.</title>
        <authorList>
            <consortium name="The Broad Institute Genomics Platform"/>
            <consortium name="The Broad Institute Genome Sequencing Center for Infectious Disease"/>
            <person name="Wu L."/>
            <person name="Ma J."/>
        </authorList>
    </citation>
    <scope>NUCLEOTIDE SEQUENCE [LARGE SCALE GENOMIC DNA]</scope>
    <source>
        <strain evidence="2">KCTC 42248</strain>
    </source>
</reference>
<protein>
    <submittedName>
        <fullName evidence="1">DUF3037 domain-containing protein</fullName>
    </submittedName>
</protein>
<dbReference type="Pfam" id="PF11236">
    <property type="entry name" value="DUF3037"/>
    <property type="match status" value="1"/>
</dbReference>
<name>A0ABW5NG94_9SPHI</name>
<dbReference type="InterPro" id="IPR021398">
    <property type="entry name" value="DUF3037"/>
</dbReference>
<evidence type="ECO:0000313" key="1">
    <source>
        <dbReference type="EMBL" id="MFD2597450.1"/>
    </source>
</evidence>
<dbReference type="EMBL" id="JBHUMA010000003">
    <property type="protein sequence ID" value="MFD2597450.1"/>
    <property type="molecule type" value="Genomic_DNA"/>
</dbReference>
<organism evidence="1 2">
    <name type="scientific">Sphingobacterium corticis</name>
    <dbReference type="NCBI Taxonomy" id="1812823"/>
    <lineage>
        <taxon>Bacteria</taxon>
        <taxon>Pseudomonadati</taxon>
        <taxon>Bacteroidota</taxon>
        <taxon>Sphingobacteriia</taxon>
        <taxon>Sphingobacteriales</taxon>
        <taxon>Sphingobacteriaceae</taxon>
        <taxon>Sphingobacterium</taxon>
    </lineage>
</organism>
<comment type="caution">
    <text evidence="1">The sequence shown here is derived from an EMBL/GenBank/DDBJ whole genome shotgun (WGS) entry which is preliminary data.</text>
</comment>
<proteinExistence type="predicted"/>
<evidence type="ECO:0000313" key="2">
    <source>
        <dbReference type="Proteomes" id="UP001597393"/>
    </source>
</evidence>
<dbReference type="RefSeq" id="WP_380866620.1">
    <property type="nucleotide sequence ID" value="NZ_JBHUMA010000003.1"/>
</dbReference>
<sequence length="125" mass="14570">MKLEYEYAVIRFVPRVEREEFVNVGVLLYCKRKRFAGIKWHVDKMRCESFTSDFEEDVLIAYLESLSNICDGNGKGGKLAELEQPERVRWITANRSTWIQCSPVHVGLCIDPAETLQQLFERLVL</sequence>
<dbReference type="Proteomes" id="UP001597393">
    <property type="component" value="Unassembled WGS sequence"/>
</dbReference>
<keyword evidence="2" id="KW-1185">Reference proteome</keyword>